<comment type="similarity">
    <text evidence="1">Belongs to the GSP E family.</text>
</comment>
<dbReference type="Gene3D" id="3.40.50.300">
    <property type="entry name" value="P-loop containing nucleotide triphosphate hydrolases"/>
    <property type="match status" value="1"/>
</dbReference>
<dbReference type="InterPro" id="IPR027417">
    <property type="entry name" value="P-loop_NTPase"/>
</dbReference>
<accession>A0A6J7PTD5</accession>
<dbReference type="GO" id="GO:0016887">
    <property type="term" value="F:ATP hydrolysis activity"/>
    <property type="evidence" value="ECO:0007669"/>
    <property type="project" value="InterPro"/>
</dbReference>
<dbReference type="EMBL" id="CAFBPC010000110">
    <property type="protein sequence ID" value="CAB5005324.1"/>
    <property type="molecule type" value="Genomic_DNA"/>
</dbReference>
<name>A0A6J7PTD5_9ZZZZ</name>
<evidence type="ECO:0000259" key="2">
    <source>
        <dbReference type="Pfam" id="PF00437"/>
    </source>
</evidence>
<dbReference type="PANTHER" id="PTHR30486:SF6">
    <property type="entry name" value="TYPE IV PILUS RETRACTATION ATPASE PILT"/>
    <property type="match status" value="1"/>
</dbReference>
<gene>
    <name evidence="3" type="ORF">UFOPK4057_00577</name>
</gene>
<dbReference type="SUPFAM" id="SSF52540">
    <property type="entry name" value="P-loop containing nucleoside triphosphate hydrolases"/>
    <property type="match status" value="1"/>
</dbReference>
<dbReference type="CDD" id="cd01130">
    <property type="entry name" value="VirB11-like_ATPase"/>
    <property type="match status" value="1"/>
</dbReference>
<reference evidence="3" key="1">
    <citation type="submission" date="2020-05" db="EMBL/GenBank/DDBJ databases">
        <authorList>
            <person name="Chiriac C."/>
            <person name="Salcher M."/>
            <person name="Ghai R."/>
            <person name="Kavagutti S V."/>
        </authorList>
    </citation>
    <scope>NUCLEOTIDE SEQUENCE</scope>
</reference>
<dbReference type="InterPro" id="IPR001482">
    <property type="entry name" value="T2SS/T4SS_dom"/>
</dbReference>
<evidence type="ECO:0000313" key="3">
    <source>
        <dbReference type="EMBL" id="CAB5005324.1"/>
    </source>
</evidence>
<dbReference type="AlphaFoldDB" id="A0A6J7PTD5"/>
<proteinExistence type="inferred from homology"/>
<dbReference type="Gene3D" id="3.30.450.380">
    <property type="match status" value="1"/>
</dbReference>
<protein>
    <submittedName>
        <fullName evidence="3">Unannotated protein</fullName>
    </submittedName>
</protein>
<dbReference type="PANTHER" id="PTHR30486">
    <property type="entry name" value="TWITCHING MOTILITY PROTEIN PILT"/>
    <property type="match status" value="1"/>
</dbReference>
<feature type="domain" description="Bacterial type II secretion system protein E" evidence="2">
    <location>
        <begin position="6"/>
        <end position="277"/>
    </location>
</feature>
<dbReference type="Pfam" id="PF00437">
    <property type="entry name" value="T2SSE"/>
    <property type="match status" value="1"/>
</dbReference>
<organism evidence="3">
    <name type="scientific">freshwater metagenome</name>
    <dbReference type="NCBI Taxonomy" id="449393"/>
    <lineage>
        <taxon>unclassified sequences</taxon>
        <taxon>metagenomes</taxon>
        <taxon>ecological metagenomes</taxon>
    </lineage>
</organism>
<dbReference type="InterPro" id="IPR050921">
    <property type="entry name" value="T4SS_GSP_E_ATPase"/>
</dbReference>
<evidence type="ECO:0000256" key="1">
    <source>
        <dbReference type="ARBA" id="ARBA00006611"/>
    </source>
</evidence>
<sequence length="304" mass="33214">MLVSVDLGPLQTYLDNPEINEIMVINEGEVWVEDIDGLQMVASINSKQTQHCVEQIARSSGRRIDLMSPILDARMSDGSRACVVIPPISADGPTISIRKFSKRILPLASFGPAAATDIVKQLIATRANIVISGATSSGKTSLLSSASQFFSPHERIVCVEDTSELRFAHSHVVALQTRQPNQEGTGEISMQSLVRTSLRLRPDRLIVGEVRGAEVIDMLLALSSGHRGCWSTVHSSSATETISRLSALVLRDSPQWSSRQSLQIIHSAIDAVIHVERTSSHRRRICDIIQLQPQGAAEHLYKVA</sequence>